<dbReference type="InterPro" id="IPR052901">
    <property type="entry name" value="Bact_TGase-like"/>
</dbReference>
<sequence>MEVIRMQTSGKSLPIDQAVPGGSVMPGGMVLPKEPEASRNSSGSYDSAAGSEPPHSSLFLRISPGPLIYRILITLPVAGLLSQWLLPLLELGGDSGRVVDTLALWAAVLIIQGVFTVSGCVWLPLNLVILILLCGQLSGSGPALDWVVSYAADIVPTDVGQFRQTLRFTELSRESRTLILLTGWAILVSAVQMMAVYRRTIWLFSVSTLVYLLLLELFVIESAYRYIAYTLGLMLLAQGMMQLLRLRQGQEAELREQRSEGSQQGQEQRFWLDPARPVVRAGGGRAIRHQPGRVPLLRWCTVVPVAVAIMLGAGHLAGGIAEPAAGTGVTPQQMAMTVADWAASLRHEIELVPTVTMTGYDASDAELGGPLEMNDALLFTASTPVPTYWRGDVYSRYDGRKWLPHRPALSSVKTGVDLRSVLPDWGGAGRETVVQGITFAKAETGLSTLLSGGSIVEVTELETVRREVERLSVDRMAQTIAIQGGAAIPISGYTVKAELNRPKEQELRRSAGGDPAAIQDLYLQLPAHIPERVRELAAEITSEAEGRYERVSAVEAYLERNYAYSLDTSVPPAGSDFVDDFLFESRKGYCSHFATAMTVLLRSEGIPARYVTGFAPGEPVQGKSGFYQIAYKDAHAWVEVYFPEHGWVAFDPTPGFEPGQVPVTEAEQPVVETTPDMMESLIGFARKTALAVQLWLTGVRPLLLAVVLLLVIPAAAAAVMLLPKLRLALAFARLARHMAVTGRDGLLSAAQLVLDRLQKSFGPLGKGQTMRQYMDALPIADDELKAEIALFASRWERAAYVDLRWSRTEKTAFLRQCIRIVKKLV</sequence>
<comment type="caution">
    <text evidence="4">The sequence shown here is derived from an EMBL/GenBank/DDBJ whole genome shotgun (WGS) entry which is preliminary data.</text>
</comment>
<dbReference type="SUPFAM" id="SSF54001">
    <property type="entry name" value="Cysteine proteinases"/>
    <property type="match status" value="1"/>
</dbReference>
<dbReference type="PANTHER" id="PTHR42736">
    <property type="entry name" value="PROTEIN-GLUTAMINE GAMMA-GLUTAMYLTRANSFERASE"/>
    <property type="match status" value="1"/>
</dbReference>
<dbReference type="AlphaFoldDB" id="A0A268ER30"/>
<feature type="region of interest" description="Disordered" evidence="1">
    <location>
        <begin position="1"/>
        <end position="20"/>
    </location>
</feature>
<dbReference type="EMBL" id="NPBY01000045">
    <property type="protein sequence ID" value="PAD75547.1"/>
    <property type="molecule type" value="Genomic_DNA"/>
</dbReference>
<evidence type="ECO:0000313" key="4">
    <source>
        <dbReference type="EMBL" id="PAD75547.1"/>
    </source>
</evidence>
<organism evidence="4 5">
    <name type="scientific">Paenibacillus campinasensis</name>
    <dbReference type="NCBI Taxonomy" id="66347"/>
    <lineage>
        <taxon>Bacteria</taxon>
        <taxon>Bacillati</taxon>
        <taxon>Bacillota</taxon>
        <taxon>Bacilli</taxon>
        <taxon>Bacillales</taxon>
        <taxon>Paenibacillaceae</taxon>
        <taxon>Paenibacillus</taxon>
    </lineage>
</organism>
<keyword evidence="2" id="KW-0812">Transmembrane</keyword>
<dbReference type="PANTHER" id="PTHR42736:SF1">
    <property type="entry name" value="PROTEIN-GLUTAMINE GAMMA-GLUTAMYLTRANSFERASE"/>
    <property type="match status" value="1"/>
</dbReference>
<dbReference type="Proteomes" id="UP000215596">
    <property type="component" value="Unassembled WGS sequence"/>
</dbReference>
<dbReference type="InterPro" id="IPR038765">
    <property type="entry name" value="Papain-like_cys_pep_sf"/>
</dbReference>
<feature type="transmembrane region" description="Helical" evidence="2">
    <location>
        <begin position="201"/>
        <end position="219"/>
    </location>
</feature>
<gene>
    <name evidence="4" type="ORF">CHH67_15195</name>
</gene>
<dbReference type="Gene3D" id="3.10.620.30">
    <property type="match status" value="1"/>
</dbReference>
<evidence type="ECO:0000313" key="5">
    <source>
        <dbReference type="Proteomes" id="UP000215596"/>
    </source>
</evidence>
<reference evidence="4 5" key="1">
    <citation type="submission" date="2017-07" db="EMBL/GenBank/DDBJ databases">
        <title>Isolation and whole genome analysis of endospore-forming bacteria from heroin.</title>
        <authorList>
            <person name="Kalinowski J."/>
            <person name="Ahrens B."/>
            <person name="Al-Dilaimi A."/>
            <person name="Winkler A."/>
            <person name="Wibberg D."/>
            <person name="Schleenbecker U."/>
            <person name="Ruckert C."/>
            <person name="Wolfel R."/>
            <person name="Grass G."/>
        </authorList>
    </citation>
    <scope>NUCLEOTIDE SEQUENCE [LARGE SCALE GENOMIC DNA]</scope>
    <source>
        <strain evidence="4 5">7537-G1</strain>
    </source>
</reference>
<keyword evidence="2" id="KW-1133">Transmembrane helix</keyword>
<dbReference type="InterPro" id="IPR002931">
    <property type="entry name" value="Transglutaminase-like"/>
</dbReference>
<feature type="transmembrane region" description="Helical" evidence="2">
    <location>
        <begin position="67"/>
        <end position="86"/>
    </location>
</feature>
<accession>A0A268ER30</accession>
<evidence type="ECO:0000256" key="2">
    <source>
        <dbReference type="SAM" id="Phobius"/>
    </source>
</evidence>
<dbReference type="SMART" id="SM00460">
    <property type="entry name" value="TGc"/>
    <property type="match status" value="1"/>
</dbReference>
<dbReference type="Pfam" id="PF01841">
    <property type="entry name" value="Transglut_core"/>
    <property type="match status" value="1"/>
</dbReference>
<feature type="transmembrane region" description="Helical" evidence="2">
    <location>
        <begin position="106"/>
        <end position="133"/>
    </location>
</feature>
<feature type="compositionally biased region" description="Polar residues" evidence="1">
    <location>
        <begin position="1"/>
        <end position="11"/>
    </location>
</feature>
<feature type="transmembrane region" description="Helical" evidence="2">
    <location>
        <begin position="177"/>
        <end position="195"/>
    </location>
</feature>
<keyword evidence="2" id="KW-0472">Membrane</keyword>
<protein>
    <recommendedName>
        <fullName evidence="3">Transglutaminase-like domain-containing protein</fullName>
    </recommendedName>
</protein>
<evidence type="ECO:0000256" key="1">
    <source>
        <dbReference type="SAM" id="MobiDB-lite"/>
    </source>
</evidence>
<name>A0A268ER30_9BACL</name>
<feature type="region of interest" description="Disordered" evidence="1">
    <location>
        <begin position="29"/>
        <end position="52"/>
    </location>
</feature>
<proteinExistence type="predicted"/>
<feature type="domain" description="Transglutaminase-like" evidence="3">
    <location>
        <begin position="582"/>
        <end position="654"/>
    </location>
</feature>
<feature type="transmembrane region" description="Helical" evidence="2">
    <location>
        <begin position="702"/>
        <end position="723"/>
    </location>
</feature>
<dbReference type="OrthoDB" id="9804872at2"/>
<evidence type="ECO:0000259" key="3">
    <source>
        <dbReference type="SMART" id="SM00460"/>
    </source>
</evidence>